<geneLocation type="plasmid" evidence="2">
    <name>pL289</name>
</geneLocation>
<gene>
    <name evidence="2" type="ORF">K05K4_49610</name>
</gene>
<reference evidence="2" key="1">
    <citation type="submission" date="2016-10" db="EMBL/GenBank/DDBJ databases">
        <title>The High Quality Genome of Vibrio alginolyticus K01M1.</title>
        <authorList>
            <person name="Wendling C."/>
            <person name="Chibani C.M."/>
            <person name="Hertel R."/>
            <person name="Sproer C."/>
            <person name="Bunk B."/>
            <person name="Overmann J."/>
            <person name="Roth O."/>
            <person name="Liesegang H."/>
        </authorList>
    </citation>
    <scope>NUCLEOTIDE SEQUENCE</scope>
    <source>
        <strain evidence="2">K05K4</strain>
        <plasmid evidence="2">pL289</plasmid>
    </source>
</reference>
<sequence>MVWYEALIIGLGLLFGAYFFIWAIPGVLLSAIVSLGDYKYIVLIDRELAKDLGTLYDDKGYMLPKYQLSWKIANRLAIYSILYPLIRKRASTDSVKFKLFMWTNAIGWWSLIGSVICVGLAKVLGIIP</sequence>
<dbReference type="RefSeq" id="WP_025767349.1">
    <property type="nucleotide sequence ID" value="NZ_CP017893.1"/>
</dbReference>
<keyword evidence="1" id="KW-0812">Transmembrane</keyword>
<keyword evidence="1" id="KW-0472">Membrane</keyword>
<proteinExistence type="predicted"/>
<dbReference type="AlphaFoldDB" id="A0A1W6UF94"/>
<name>A0A1W6UF94_VIBAL</name>
<dbReference type="EMBL" id="CP017904">
    <property type="protein sequence ID" value="ARP21670.1"/>
    <property type="molecule type" value="Genomic_DNA"/>
</dbReference>
<accession>A0A1W6UF94</accession>
<feature type="transmembrane region" description="Helical" evidence="1">
    <location>
        <begin position="6"/>
        <end position="33"/>
    </location>
</feature>
<keyword evidence="2" id="KW-0614">Plasmid</keyword>
<feature type="transmembrane region" description="Helical" evidence="1">
    <location>
        <begin position="106"/>
        <end position="127"/>
    </location>
</feature>
<evidence type="ECO:0000313" key="2">
    <source>
        <dbReference type="EMBL" id="ARP21670.1"/>
    </source>
</evidence>
<organism evidence="2">
    <name type="scientific">Vibrio alginolyticus</name>
    <dbReference type="NCBI Taxonomy" id="663"/>
    <lineage>
        <taxon>Bacteria</taxon>
        <taxon>Pseudomonadati</taxon>
        <taxon>Pseudomonadota</taxon>
        <taxon>Gammaproteobacteria</taxon>
        <taxon>Vibrionales</taxon>
        <taxon>Vibrionaceae</taxon>
        <taxon>Vibrio</taxon>
    </lineage>
</organism>
<protein>
    <submittedName>
        <fullName evidence="2">Uncharacterized protein</fullName>
    </submittedName>
</protein>
<evidence type="ECO:0000256" key="1">
    <source>
        <dbReference type="SAM" id="Phobius"/>
    </source>
</evidence>
<keyword evidence="1" id="KW-1133">Transmembrane helix</keyword>